<protein>
    <recommendedName>
        <fullName evidence="1">Cupin type-2 domain-containing protein</fullName>
    </recommendedName>
</protein>
<dbReference type="PANTHER" id="PTHR36440:SF1">
    <property type="entry name" value="PUTATIVE (AFU_ORTHOLOGUE AFUA_8G07350)-RELATED"/>
    <property type="match status" value="1"/>
</dbReference>
<dbReference type="RefSeq" id="WP_354702445.1">
    <property type="nucleotide sequence ID" value="NZ_CP114014.1"/>
</dbReference>
<dbReference type="InterPro" id="IPR013096">
    <property type="entry name" value="Cupin_2"/>
</dbReference>
<organism evidence="2">
    <name type="scientific">Paraconexibacter sp. AEG42_29</name>
    <dbReference type="NCBI Taxonomy" id="2997339"/>
    <lineage>
        <taxon>Bacteria</taxon>
        <taxon>Bacillati</taxon>
        <taxon>Actinomycetota</taxon>
        <taxon>Thermoleophilia</taxon>
        <taxon>Solirubrobacterales</taxon>
        <taxon>Paraconexibacteraceae</taxon>
        <taxon>Paraconexibacter</taxon>
    </lineage>
</organism>
<feature type="domain" description="Cupin type-2" evidence="1">
    <location>
        <begin position="33"/>
        <end position="97"/>
    </location>
</feature>
<evidence type="ECO:0000259" key="1">
    <source>
        <dbReference type="Pfam" id="PF07883"/>
    </source>
</evidence>
<reference evidence="2" key="1">
    <citation type="submission" date="2022-12" db="EMBL/GenBank/DDBJ databases">
        <title>Paraconexibacter alkalitolerans sp. nov. and Baekduia alba sp. nov., isolated from soil and emended description of the genera Paraconexibacter (Chun et al., 2020) and Baekduia (An et al., 2020).</title>
        <authorList>
            <person name="Vieira S."/>
            <person name="Huber K.J."/>
            <person name="Geppert A."/>
            <person name="Wolf J."/>
            <person name="Neumann-Schaal M."/>
            <person name="Muesken M."/>
            <person name="Overmann J."/>
        </authorList>
    </citation>
    <scope>NUCLEOTIDE SEQUENCE</scope>
    <source>
        <strain evidence="2">AEG42_29</strain>
    </source>
</reference>
<sequence length="170" mass="18069">MHDWGPGVGMQWETTRSAAETNGALLEGTMWFAPRMAGPPVHVHPAAEETFTVLEGGVEVLLDGTWSPVAVGETSVVPRGAPHSVRNLSDTPAKLVNTHSPAQQMEGFFIDGASLAGAGKITSLPPKNPKSAIYAAMLFTKYPDEIVAVGPKRPLFRALTLIGRTLGWKA</sequence>
<dbReference type="InterPro" id="IPR053146">
    <property type="entry name" value="QDO-like"/>
</dbReference>
<dbReference type="PANTHER" id="PTHR36440">
    <property type="entry name" value="PUTATIVE (AFU_ORTHOLOGUE AFUA_8G07350)-RELATED"/>
    <property type="match status" value="1"/>
</dbReference>
<proteinExistence type="predicted"/>
<evidence type="ECO:0000313" key="2">
    <source>
        <dbReference type="EMBL" id="XAY04289.1"/>
    </source>
</evidence>
<name>A0AAU7ARG0_9ACTN</name>
<dbReference type="InterPro" id="IPR014710">
    <property type="entry name" value="RmlC-like_jellyroll"/>
</dbReference>
<gene>
    <name evidence="2" type="ORF">DSM112329_01122</name>
</gene>
<accession>A0AAU7ARG0</accession>
<dbReference type="AlphaFoldDB" id="A0AAU7ARG0"/>
<dbReference type="SUPFAM" id="SSF51182">
    <property type="entry name" value="RmlC-like cupins"/>
    <property type="match status" value="1"/>
</dbReference>
<dbReference type="Gene3D" id="2.60.120.10">
    <property type="entry name" value="Jelly Rolls"/>
    <property type="match status" value="1"/>
</dbReference>
<dbReference type="InterPro" id="IPR011051">
    <property type="entry name" value="RmlC_Cupin_sf"/>
</dbReference>
<dbReference type="Pfam" id="PF07883">
    <property type="entry name" value="Cupin_2"/>
    <property type="match status" value="1"/>
</dbReference>
<dbReference type="EMBL" id="CP114014">
    <property type="protein sequence ID" value="XAY04289.1"/>
    <property type="molecule type" value="Genomic_DNA"/>
</dbReference>
<dbReference type="KEGG" id="parq:DSM112329_01122"/>